<dbReference type="InterPro" id="IPR001680">
    <property type="entry name" value="WD40_rpt"/>
</dbReference>
<dbReference type="GO" id="GO:1990234">
    <property type="term" value="C:transferase complex"/>
    <property type="evidence" value="ECO:0007669"/>
    <property type="project" value="UniProtKB-ARBA"/>
</dbReference>
<gene>
    <name evidence="5" type="ORF">RSOLAG1IB_03766</name>
</gene>
<dbReference type="Gene3D" id="1.10.510.10">
    <property type="entry name" value="Transferase(Phosphotransferase) domain 1"/>
    <property type="match status" value="1"/>
</dbReference>
<protein>
    <submittedName>
        <fullName evidence="5">Vegetative incompatibility protein HET-E-1</fullName>
    </submittedName>
</protein>
<dbReference type="PANTHER" id="PTHR22847">
    <property type="entry name" value="WD40 REPEAT PROTEIN"/>
    <property type="match status" value="1"/>
</dbReference>
<dbReference type="GO" id="GO:0005634">
    <property type="term" value="C:nucleus"/>
    <property type="evidence" value="ECO:0007669"/>
    <property type="project" value="TreeGrafter"/>
</dbReference>
<dbReference type="PROSITE" id="PS50011">
    <property type="entry name" value="PROTEIN_KINASE_DOM"/>
    <property type="match status" value="1"/>
</dbReference>
<dbReference type="Gene3D" id="2.130.10.10">
    <property type="entry name" value="YVTN repeat-like/Quinoprotein amine dehydrogenase"/>
    <property type="match status" value="3"/>
</dbReference>
<evidence type="ECO:0000313" key="6">
    <source>
        <dbReference type="Proteomes" id="UP000059188"/>
    </source>
</evidence>
<dbReference type="SUPFAM" id="SSF50978">
    <property type="entry name" value="WD40 repeat-like"/>
    <property type="match status" value="1"/>
</dbReference>
<dbReference type="PROSITE" id="PS00678">
    <property type="entry name" value="WD_REPEATS_1"/>
    <property type="match status" value="5"/>
</dbReference>
<feature type="domain" description="Protein kinase" evidence="4">
    <location>
        <begin position="353"/>
        <end position="624"/>
    </location>
</feature>
<dbReference type="OrthoDB" id="538223at2759"/>
<reference evidence="5 6" key="1">
    <citation type="submission" date="2014-11" db="EMBL/GenBank/DDBJ databases">
        <authorList>
            <person name="Wibberg Daniel"/>
        </authorList>
    </citation>
    <scope>NUCLEOTIDE SEQUENCE [LARGE SCALE GENOMIC DNA]</scope>
    <source>
        <strain evidence="5">Rhizoctonia solani AG1-IB 7/3/14</strain>
    </source>
</reference>
<dbReference type="Proteomes" id="UP000059188">
    <property type="component" value="Unassembled WGS sequence"/>
</dbReference>
<feature type="repeat" description="WD" evidence="3">
    <location>
        <begin position="98"/>
        <end position="139"/>
    </location>
</feature>
<evidence type="ECO:0000256" key="3">
    <source>
        <dbReference type="PROSITE-ProRule" id="PRU00221"/>
    </source>
</evidence>
<dbReference type="CDD" id="cd00200">
    <property type="entry name" value="WD40"/>
    <property type="match status" value="1"/>
</dbReference>
<dbReference type="PANTHER" id="PTHR22847:SF637">
    <property type="entry name" value="WD REPEAT DOMAIN 5B"/>
    <property type="match status" value="1"/>
</dbReference>
<feature type="repeat" description="WD" evidence="3">
    <location>
        <begin position="184"/>
        <end position="225"/>
    </location>
</feature>
<dbReference type="InterPro" id="IPR000719">
    <property type="entry name" value="Prot_kinase_dom"/>
</dbReference>
<feature type="repeat" description="WD" evidence="3">
    <location>
        <begin position="12"/>
        <end position="53"/>
    </location>
</feature>
<dbReference type="PRINTS" id="PR00320">
    <property type="entry name" value="GPROTEINBRPT"/>
</dbReference>
<dbReference type="AlphaFoldDB" id="A0A0B7FUG9"/>
<dbReference type="PROSITE" id="PS50294">
    <property type="entry name" value="WD_REPEATS_REGION"/>
    <property type="match status" value="6"/>
</dbReference>
<dbReference type="STRING" id="1108050.A0A0B7FUG9"/>
<keyword evidence="1 3" id="KW-0853">WD repeat</keyword>
<feature type="repeat" description="WD" evidence="3">
    <location>
        <begin position="55"/>
        <end position="96"/>
    </location>
</feature>
<feature type="repeat" description="WD" evidence="3">
    <location>
        <begin position="270"/>
        <end position="298"/>
    </location>
</feature>
<dbReference type="EMBL" id="LN679103">
    <property type="protein sequence ID" value="CEL59832.1"/>
    <property type="molecule type" value="Genomic_DNA"/>
</dbReference>
<dbReference type="InterPro" id="IPR020472">
    <property type="entry name" value="WD40_PAC1"/>
</dbReference>
<dbReference type="SUPFAM" id="SSF56112">
    <property type="entry name" value="Protein kinase-like (PK-like)"/>
    <property type="match status" value="1"/>
</dbReference>
<dbReference type="Pfam" id="PF00400">
    <property type="entry name" value="WD40"/>
    <property type="match status" value="7"/>
</dbReference>
<evidence type="ECO:0000313" key="5">
    <source>
        <dbReference type="EMBL" id="CEL59832.1"/>
    </source>
</evidence>
<dbReference type="InterPro" id="IPR015943">
    <property type="entry name" value="WD40/YVTN_repeat-like_dom_sf"/>
</dbReference>
<keyword evidence="6" id="KW-1185">Reference proteome</keyword>
<dbReference type="GO" id="GO:0004672">
    <property type="term" value="F:protein kinase activity"/>
    <property type="evidence" value="ECO:0007669"/>
    <property type="project" value="InterPro"/>
</dbReference>
<accession>A0A0B7FUG9</accession>
<dbReference type="InterPro" id="IPR011009">
    <property type="entry name" value="Kinase-like_dom_sf"/>
</dbReference>
<feature type="repeat" description="WD" evidence="3">
    <location>
        <begin position="227"/>
        <end position="268"/>
    </location>
</feature>
<feature type="repeat" description="WD" evidence="3">
    <location>
        <begin position="141"/>
        <end position="182"/>
    </location>
</feature>
<dbReference type="InterPro" id="IPR036322">
    <property type="entry name" value="WD40_repeat_dom_sf"/>
</dbReference>
<dbReference type="Pfam" id="PF07714">
    <property type="entry name" value="PK_Tyr_Ser-Thr"/>
    <property type="match status" value="1"/>
</dbReference>
<dbReference type="PROSITE" id="PS50082">
    <property type="entry name" value="WD_REPEATS_2"/>
    <property type="match status" value="7"/>
</dbReference>
<keyword evidence="2" id="KW-0677">Repeat</keyword>
<proteinExistence type="predicted"/>
<dbReference type="InterPro" id="IPR019775">
    <property type="entry name" value="WD40_repeat_CS"/>
</dbReference>
<organism evidence="5 6">
    <name type="scientific">Thanatephorus cucumeris (strain AG1-IB / isolate 7/3/14)</name>
    <name type="common">Lettuce bottom rot fungus</name>
    <name type="synonym">Rhizoctonia solani</name>
    <dbReference type="NCBI Taxonomy" id="1108050"/>
    <lineage>
        <taxon>Eukaryota</taxon>
        <taxon>Fungi</taxon>
        <taxon>Dikarya</taxon>
        <taxon>Basidiomycota</taxon>
        <taxon>Agaricomycotina</taxon>
        <taxon>Agaricomycetes</taxon>
        <taxon>Cantharellales</taxon>
        <taxon>Ceratobasidiaceae</taxon>
        <taxon>Rhizoctonia</taxon>
        <taxon>Rhizoctonia solani AG-1</taxon>
    </lineage>
</organism>
<evidence type="ECO:0000256" key="2">
    <source>
        <dbReference type="ARBA" id="ARBA00022737"/>
    </source>
</evidence>
<name>A0A0B7FUG9_THACB</name>
<dbReference type="SMART" id="SM00320">
    <property type="entry name" value="WD40"/>
    <property type="match status" value="7"/>
</dbReference>
<sequence>MGQNSTKPVLTLLGHTSRIRSTNFSPDGKLIASASEDNTIRIWDAQNGSPTTKPFKGHTENVNAVTFSADGAYVASCSRDCTIIVWDVRQQKVIVGPLGGHTDWVWSVAFSPEGTQLVSGSKDCSIRIWSAQTGVKIGDPLVGHTDAVYSVAFSPDGARVVSGSRDKTIRIWDVQSRKTVIGPLEGHLDWVCCVSVSSDGKRIASGSRDFTIRVWDAQTGATIAGPFEGHFSPVFSVAFSPDGARIISGGRNGVVYIWEAHTGEILLTLMRGDSGAVSSVAFAPDGKRIVYGCDDGTVVAHAMIDSIIENGSEVAPTSTSAASVAGYMPSKELFEQLVAHGCTDMTSTIDPNGYSADPICAGEFGDIWKGNLADGSEVVVKAWPSSYVTEEDPKRLKHVMEEISAFSKARHENIQELLGVTMFQGRLGMVSHWVPHEYLQEYIREHPEANRYELCIQIATGVSCLHSEDVVHGHLKAANITVSKDGILKLSNCAHSILSETPMVSFHTGKVIRGTVRWMAPELLLSTDDDSEQSVKRTKQTDVYALGMTFLETITGQVPYPGQESDYSVFSALQRHERPERPKELIGDNTKQGTLWKLMLWCWDFEPSSRPGVDYVLIMLKALVGQL</sequence>
<dbReference type="InterPro" id="IPR001245">
    <property type="entry name" value="Ser-Thr/Tyr_kinase_cat_dom"/>
</dbReference>
<evidence type="ECO:0000259" key="4">
    <source>
        <dbReference type="PROSITE" id="PS50011"/>
    </source>
</evidence>
<dbReference type="GO" id="GO:0005524">
    <property type="term" value="F:ATP binding"/>
    <property type="evidence" value="ECO:0007669"/>
    <property type="project" value="InterPro"/>
</dbReference>
<evidence type="ECO:0000256" key="1">
    <source>
        <dbReference type="ARBA" id="ARBA00022574"/>
    </source>
</evidence>